<feature type="non-terminal residue" evidence="3">
    <location>
        <position position="1"/>
    </location>
</feature>
<organism evidence="3 4">
    <name type="scientific">Brassica napus</name>
    <name type="common">Rape</name>
    <dbReference type="NCBI Taxonomy" id="3708"/>
    <lineage>
        <taxon>Eukaryota</taxon>
        <taxon>Viridiplantae</taxon>
        <taxon>Streptophyta</taxon>
        <taxon>Embryophyta</taxon>
        <taxon>Tracheophyta</taxon>
        <taxon>Spermatophyta</taxon>
        <taxon>Magnoliopsida</taxon>
        <taxon>eudicotyledons</taxon>
        <taxon>Gunneridae</taxon>
        <taxon>Pentapetalae</taxon>
        <taxon>rosids</taxon>
        <taxon>malvids</taxon>
        <taxon>Brassicales</taxon>
        <taxon>Brassicaceae</taxon>
        <taxon>Brassiceae</taxon>
        <taxon>Brassica</taxon>
    </lineage>
</organism>
<feature type="region of interest" description="Disordered" evidence="1">
    <location>
        <begin position="509"/>
        <end position="528"/>
    </location>
</feature>
<feature type="domain" description="C2" evidence="2">
    <location>
        <begin position="1"/>
        <end position="117"/>
    </location>
</feature>
<sequence>TTMGRQKFACPVLEINLISAQDLSLVSKNMKTYSVAWINTDPMRKLTTRVDQANRSNPIWNEKFVFRVNDKTLQADVSAIVIEIYAAAWSKDALVGTVNVLLSDLFAPWSGFGDGDDGGGGNNNMRLVTLQIRRPSGRLQGFLRLGVALLDGGQRSMPLSSEVNDVKRDGQDGVKMMHRRTNSDLTDLTTSTNDYGVKTGVVTGGGRVSGGNNGGGGGGGGGGSVVVGVDSMVNGSYCNSDIGPSASVVAAAIAQGLYNRQKTAVKAVAVKEDASSILEGKTEGMELRVERWRAEKKVAGGAVETSTSSDDSSGKGGGGRRPRRRRRKEKERRRRSRDGEGKKGLFSCFGNVFGCEISITCGGGGGDSTKKKRRKNKNKVANLSAVDETSTMANLLHLQLCSPSSSSRLAASVRRRYSTLNCEIDLWRSFFIRSSVVCRASRGGRFRFKDELFDDGGVQDVKLDACSHRHVFASWNRLKRGFNGVSSPSSAVRDVLSRPSVVRPIERSRRGTFSRTRKARQAKNMGGGSVDKGGYKSWMVGDAGDNSTGSRYGGWDDLEKGNEIPFEESVRSKQQFKRRNASRRWRVKEKPLLLRMLFATFPFLSSWTK</sequence>
<keyword evidence="4" id="KW-1185">Reference proteome</keyword>
<evidence type="ECO:0000256" key="1">
    <source>
        <dbReference type="SAM" id="MobiDB-lite"/>
    </source>
</evidence>
<feature type="compositionally biased region" description="Basic residues" evidence="1">
    <location>
        <begin position="510"/>
        <end position="521"/>
    </location>
</feature>
<evidence type="ECO:0000313" key="4">
    <source>
        <dbReference type="Proteomes" id="UP000824890"/>
    </source>
</evidence>
<accession>A0ABQ8DWP4</accession>
<dbReference type="Gene3D" id="2.60.40.150">
    <property type="entry name" value="C2 domain"/>
    <property type="match status" value="1"/>
</dbReference>
<reference evidence="3 4" key="1">
    <citation type="submission" date="2021-05" db="EMBL/GenBank/DDBJ databases">
        <title>Genome Assembly of Synthetic Allotetraploid Brassica napus Reveals Homoeologous Exchanges between Subgenomes.</title>
        <authorList>
            <person name="Davis J.T."/>
        </authorList>
    </citation>
    <scope>NUCLEOTIDE SEQUENCE [LARGE SCALE GENOMIC DNA]</scope>
    <source>
        <strain evidence="4">cv. Da-Ae</strain>
        <tissue evidence="3">Seedling</tissue>
    </source>
</reference>
<name>A0ABQ8DWP4_BRANA</name>
<feature type="non-terminal residue" evidence="3">
    <location>
        <position position="609"/>
    </location>
</feature>
<dbReference type="InterPro" id="IPR035892">
    <property type="entry name" value="C2_domain_sf"/>
</dbReference>
<dbReference type="PROSITE" id="PS50004">
    <property type="entry name" value="C2"/>
    <property type="match status" value="1"/>
</dbReference>
<feature type="region of interest" description="Disordered" evidence="1">
    <location>
        <begin position="297"/>
        <end position="340"/>
    </location>
</feature>
<dbReference type="EMBL" id="JAGKQM010000003">
    <property type="protein sequence ID" value="KAH0933822.1"/>
    <property type="molecule type" value="Genomic_DNA"/>
</dbReference>
<dbReference type="InterPro" id="IPR000008">
    <property type="entry name" value="C2_dom"/>
</dbReference>
<dbReference type="Proteomes" id="UP000824890">
    <property type="component" value="Unassembled WGS sequence"/>
</dbReference>
<dbReference type="PANTHER" id="PTHR32246">
    <property type="entry name" value="INGRESSION PROTEIN FIC1"/>
    <property type="match status" value="1"/>
</dbReference>
<proteinExistence type="predicted"/>
<dbReference type="SMART" id="SM00239">
    <property type="entry name" value="C2"/>
    <property type="match status" value="1"/>
</dbReference>
<comment type="caution">
    <text evidence="3">The sequence shown here is derived from an EMBL/GenBank/DDBJ whole genome shotgun (WGS) entry which is preliminary data.</text>
</comment>
<dbReference type="PANTHER" id="PTHR32246:SF165">
    <property type="entry name" value="C2 DOMAIN-CONTAINING PROTEIN"/>
    <property type="match status" value="1"/>
</dbReference>
<evidence type="ECO:0000259" key="2">
    <source>
        <dbReference type="PROSITE" id="PS50004"/>
    </source>
</evidence>
<dbReference type="Pfam" id="PF00168">
    <property type="entry name" value="C2"/>
    <property type="match status" value="1"/>
</dbReference>
<evidence type="ECO:0000313" key="3">
    <source>
        <dbReference type="EMBL" id="KAH0933822.1"/>
    </source>
</evidence>
<dbReference type="SUPFAM" id="SSF49562">
    <property type="entry name" value="C2 domain (Calcium/lipid-binding domain, CaLB)"/>
    <property type="match status" value="1"/>
</dbReference>
<dbReference type="CDD" id="cd04051">
    <property type="entry name" value="C2_SRC2_like"/>
    <property type="match status" value="1"/>
</dbReference>
<protein>
    <recommendedName>
        <fullName evidence="2">C2 domain-containing protein</fullName>
    </recommendedName>
</protein>
<gene>
    <name evidence="3" type="ORF">HID58_010939</name>
</gene>
<dbReference type="InterPro" id="IPR044750">
    <property type="entry name" value="C2_SRC2/BAP"/>
</dbReference>
<feature type="compositionally biased region" description="Basic residues" evidence="1">
    <location>
        <begin position="318"/>
        <end position="336"/>
    </location>
</feature>